<name>A0AB34KH44_9PEZI</name>
<reference evidence="4 5" key="1">
    <citation type="journal article" date="2020" name="Microbiol. Resour. Announc.">
        <title>Draft Genome Sequence of a Cladosporium Species Isolated from the Mesophotic Ascidian Didemnum maculosum.</title>
        <authorList>
            <person name="Gioti A."/>
            <person name="Siaperas R."/>
            <person name="Nikolaivits E."/>
            <person name="Le Goff G."/>
            <person name="Ouazzani J."/>
            <person name="Kotoulas G."/>
            <person name="Topakas E."/>
        </authorList>
    </citation>
    <scope>NUCLEOTIDE SEQUENCE [LARGE SCALE GENOMIC DNA]</scope>
    <source>
        <strain evidence="4 5">TM138-S3</strain>
    </source>
</reference>
<feature type="region of interest" description="Disordered" evidence="1">
    <location>
        <begin position="1"/>
        <end position="34"/>
    </location>
</feature>
<keyword evidence="2" id="KW-0812">Transmembrane</keyword>
<dbReference type="PANTHER" id="PTHR39460:SF1">
    <property type="entry name" value="C6 TRANSCRIPTION FACTOR"/>
    <property type="match status" value="1"/>
</dbReference>
<feature type="domain" description="DUF7729" evidence="3">
    <location>
        <begin position="45"/>
        <end position="251"/>
    </location>
</feature>
<dbReference type="Proteomes" id="UP000803884">
    <property type="component" value="Unassembled WGS sequence"/>
</dbReference>
<proteinExistence type="predicted"/>
<dbReference type="EMBL" id="JAAQHG020000035">
    <property type="protein sequence ID" value="KAL1583471.1"/>
    <property type="molecule type" value="Genomic_DNA"/>
</dbReference>
<feature type="transmembrane region" description="Helical" evidence="2">
    <location>
        <begin position="262"/>
        <end position="280"/>
    </location>
</feature>
<evidence type="ECO:0000259" key="3">
    <source>
        <dbReference type="Pfam" id="PF24855"/>
    </source>
</evidence>
<evidence type="ECO:0000313" key="5">
    <source>
        <dbReference type="Proteomes" id="UP000803884"/>
    </source>
</evidence>
<organism evidence="4 5">
    <name type="scientific">Cladosporium halotolerans</name>
    <dbReference type="NCBI Taxonomy" id="1052096"/>
    <lineage>
        <taxon>Eukaryota</taxon>
        <taxon>Fungi</taxon>
        <taxon>Dikarya</taxon>
        <taxon>Ascomycota</taxon>
        <taxon>Pezizomycotina</taxon>
        <taxon>Dothideomycetes</taxon>
        <taxon>Dothideomycetidae</taxon>
        <taxon>Cladosporiales</taxon>
        <taxon>Cladosporiaceae</taxon>
        <taxon>Cladosporium</taxon>
    </lineage>
</organism>
<keyword evidence="2" id="KW-1133">Transmembrane helix</keyword>
<sequence>MGIYARQDDSTSSSTASTGSGDIPPPSSTSSVSETIETATAISTSLPRPFDASLSGNNFTEPSCPQFFNDFLTNTTFQECLPFSLLLQTSNSFFTITKSPLSLIRTLDATCHVPSYPACSALMSSLATTLEETACKNDLSLENPLATQAHAGLLAYDALYHAACLTSPDTGNYCYADAVANASAPTSSYVYYLPLGMQLPAGTRPACTRCLQDTMAIFAAQAGNKSNPLRGDYAQAAQVVMLGCGPGFVEAGVAVSGASAGGVGWGMGMVSLVAVLVSLIL</sequence>
<dbReference type="AlphaFoldDB" id="A0AB34KH44"/>
<gene>
    <name evidence="4" type="ORF">WHR41_07612</name>
</gene>
<dbReference type="Pfam" id="PF24855">
    <property type="entry name" value="DUF7729"/>
    <property type="match status" value="1"/>
</dbReference>
<evidence type="ECO:0000256" key="2">
    <source>
        <dbReference type="SAM" id="Phobius"/>
    </source>
</evidence>
<protein>
    <recommendedName>
        <fullName evidence="3">DUF7729 domain-containing protein</fullName>
    </recommendedName>
</protein>
<dbReference type="GeneID" id="96009054"/>
<dbReference type="PANTHER" id="PTHR39460">
    <property type="entry name" value="EXPRESSED PROTEIN"/>
    <property type="match status" value="1"/>
</dbReference>
<dbReference type="RefSeq" id="XP_069226578.1">
    <property type="nucleotide sequence ID" value="XM_069376216.1"/>
</dbReference>
<keyword evidence="2" id="KW-0472">Membrane</keyword>
<comment type="caution">
    <text evidence="4">The sequence shown here is derived from an EMBL/GenBank/DDBJ whole genome shotgun (WGS) entry which is preliminary data.</text>
</comment>
<accession>A0AB34KH44</accession>
<feature type="compositionally biased region" description="Low complexity" evidence="1">
    <location>
        <begin position="10"/>
        <end position="34"/>
    </location>
</feature>
<keyword evidence="5" id="KW-1185">Reference proteome</keyword>
<dbReference type="InterPro" id="IPR056146">
    <property type="entry name" value="DUF7729"/>
</dbReference>
<evidence type="ECO:0000256" key="1">
    <source>
        <dbReference type="SAM" id="MobiDB-lite"/>
    </source>
</evidence>
<evidence type="ECO:0000313" key="4">
    <source>
        <dbReference type="EMBL" id="KAL1583471.1"/>
    </source>
</evidence>